<evidence type="ECO:0000313" key="1">
    <source>
        <dbReference type="EMBL" id="GFH46283.1"/>
    </source>
</evidence>
<proteinExistence type="predicted"/>
<dbReference type="AlphaFoldDB" id="A0AAD3CI44"/>
<keyword evidence="2" id="KW-1185">Reference proteome</keyword>
<reference evidence="1 2" key="1">
    <citation type="journal article" date="2021" name="Sci. Rep.">
        <title>The genome of the diatom Chaetoceros tenuissimus carries an ancient integrated fragment of an extant virus.</title>
        <authorList>
            <person name="Hongo Y."/>
            <person name="Kimura K."/>
            <person name="Takaki Y."/>
            <person name="Yoshida Y."/>
            <person name="Baba S."/>
            <person name="Kobayashi G."/>
            <person name="Nagasaki K."/>
            <person name="Hano T."/>
            <person name="Tomaru Y."/>
        </authorList>
    </citation>
    <scope>NUCLEOTIDE SEQUENCE [LARGE SCALE GENOMIC DNA]</scope>
    <source>
        <strain evidence="1 2">NIES-3715</strain>
    </source>
</reference>
<name>A0AAD3CI44_9STRA</name>
<evidence type="ECO:0000313" key="2">
    <source>
        <dbReference type="Proteomes" id="UP001054902"/>
    </source>
</evidence>
<comment type="caution">
    <text evidence="1">The sequence shown here is derived from an EMBL/GenBank/DDBJ whole genome shotgun (WGS) entry which is preliminary data.</text>
</comment>
<protein>
    <submittedName>
        <fullName evidence="1">Uncharacterized protein</fullName>
    </submittedName>
</protein>
<gene>
    <name evidence="1" type="ORF">CTEN210_02757</name>
</gene>
<dbReference type="Proteomes" id="UP001054902">
    <property type="component" value="Unassembled WGS sequence"/>
</dbReference>
<sequence length="189" mass="21377">MYNSMVEEMAYRMNCSKDSAIRAIYNCKMTRGLCAMNRTVSKGIRGKSMTHILVGKPVESLKTQWMKVTDSKVIEDILLRFNERHLQQSTISPFTHAHCEDGKGSQEFLDGLVASEVAKEYRQLADATKLIIEEMKMRTIDGEPAKFEWTFNKADFEAAFGKARLNTAPGFSGLNMHDVLQALTTNKEL</sequence>
<accession>A0AAD3CI44</accession>
<dbReference type="EMBL" id="BLLK01000022">
    <property type="protein sequence ID" value="GFH46283.1"/>
    <property type="molecule type" value="Genomic_DNA"/>
</dbReference>
<organism evidence="1 2">
    <name type="scientific">Chaetoceros tenuissimus</name>
    <dbReference type="NCBI Taxonomy" id="426638"/>
    <lineage>
        <taxon>Eukaryota</taxon>
        <taxon>Sar</taxon>
        <taxon>Stramenopiles</taxon>
        <taxon>Ochrophyta</taxon>
        <taxon>Bacillariophyta</taxon>
        <taxon>Coscinodiscophyceae</taxon>
        <taxon>Chaetocerotophycidae</taxon>
        <taxon>Chaetocerotales</taxon>
        <taxon>Chaetocerotaceae</taxon>
        <taxon>Chaetoceros</taxon>
    </lineage>
</organism>